<accession>A0A183IAB3</accession>
<dbReference type="Proteomes" id="UP000270296">
    <property type="component" value="Unassembled WGS sequence"/>
</dbReference>
<name>A0A183IAB3_9BILA</name>
<evidence type="ECO:0000259" key="3">
    <source>
        <dbReference type="Pfam" id="PF21343"/>
    </source>
</evidence>
<dbReference type="InterPro" id="IPR049448">
    <property type="entry name" value="ACAD9/ACADV-like_C"/>
</dbReference>
<dbReference type="GO" id="GO:0016491">
    <property type="term" value="F:oxidoreductase activity"/>
    <property type="evidence" value="ECO:0007669"/>
    <property type="project" value="UniProtKB-KW"/>
</dbReference>
<organism evidence="6">
    <name type="scientific">Soboliphyme baturini</name>
    <dbReference type="NCBI Taxonomy" id="241478"/>
    <lineage>
        <taxon>Eukaryota</taxon>
        <taxon>Metazoa</taxon>
        <taxon>Ecdysozoa</taxon>
        <taxon>Nematoda</taxon>
        <taxon>Enoplea</taxon>
        <taxon>Dorylaimia</taxon>
        <taxon>Dioctophymatida</taxon>
        <taxon>Dioctophymatoidea</taxon>
        <taxon>Soboliphymatidae</taxon>
        <taxon>Soboliphyme</taxon>
    </lineage>
</organism>
<dbReference type="Pfam" id="PF21343">
    <property type="entry name" value="ACAD9-ACADV_C"/>
    <property type="match status" value="1"/>
</dbReference>
<dbReference type="Gene3D" id="1.20.140.10">
    <property type="entry name" value="Butyryl-CoA Dehydrogenase, subunit A, domain 3"/>
    <property type="match status" value="1"/>
</dbReference>
<sequence length="124" mass="14124">MLIDEFGCNETCIVTHKFKHYIYEKVHPSLEDACRFIEEVMSKFEYTIRQQLQAKGKEIEADAFAQLRLCDIATSLFIMLTSVSRASRSYSIGLKDGDLEVGSLSPASIQFYVHYISSFIPLSL</sequence>
<dbReference type="WBParaSite" id="SBAD_0000057901-mRNA-1">
    <property type="protein sequence ID" value="SBAD_0000057901-mRNA-1"/>
    <property type="gene ID" value="SBAD_0000057901"/>
</dbReference>
<evidence type="ECO:0000313" key="5">
    <source>
        <dbReference type="Proteomes" id="UP000270296"/>
    </source>
</evidence>
<dbReference type="AlphaFoldDB" id="A0A183IAB3"/>
<feature type="domain" description="ACAD9/ACADV-like C-terminal" evidence="3">
    <location>
        <begin position="28"/>
        <end position="100"/>
    </location>
</feature>
<gene>
    <name evidence="4" type="ORF">SBAD_LOCUS557</name>
</gene>
<evidence type="ECO:0000313" key="4">
    <source>
        <dbReference type="EMBL" id="VDO85041.1"/>
    </source>
</evidence>
<reference evidence="6" key="1">
    <citation type="submission" date="2016-06" db="UniProtKB">
        <authorList>
            <consortium name="WormBaseParasite"/>
        </authorList>
    </citation>
    <scope>IDENTIFICATION</scope>
</reference>
<dbReference type="OrthoDB" id="354at2759"/>
<evidence type="ECO:0000313" key="6">
    <source>
        <dbReference type="WBParaSite" id="SBAD_0000057901-mRNA-1"/>
    </source>
</evidence>
<keyword evidence="1" id="KW-0809">Transit peptide</keyword>
<evidence type="ECO:0000256" key="1">
    <source>
        <dbReference type="ARBA" id="ARBA00022946"/>
    </source>
</evidence>
<keyword evidence="2" id="KW-0560">Oxidoreductase</keyword>
<keyword evidence="5" id="KW-1185">Reference proteome</keyword>
<reference evidence="4 5" key="2">
    <citation type="submission" date="2018-11" db="EMBL/GenBank/DDBJ databases">
        <authorList>
            <consortium name="Pathogen Informatics"/>
        </authorList>
    </citation>
    <scope>NUCLEOTIDE SEQUENCE [LARGE SCALE GENOMIC DNA]</scope>
</reference>
<evidence type="ECO:0000256" key="2">
    <source>
        <dbReference type="ARBA" id="ARBA00023002"/>
    </source>
</evidence>
<proteinExistence type="predicted"/>
<dbReference type="EMBL" id="UZAM01001809">
    <property type="protein sequence ID" value="VDO85041.1"/>
    <property type="molecule type" value="Genomic_DNA"/>
</dbReference>
<protein>
    <recommendedName>
        <fullName evidence="3">ACAD9/ACADV-like C-terminal domain-containing protein</fullName>
    </recommendedName>
</protein>